<dbReference type="InterPro" id="IPR013783">
    <property type="entry name" value="Ig-like_fold"/>
</dbReference>
<sequence>MHNLMFTSCYRRNVARIFLFVGLILVAGCSKDDDEISETGDLFYKDALTSASMQQLNGVWAIYEVAFEGKTAGVPANYEECGRDFFQFTTNNVYRDYYHISSYECEKEVQNLSYDLEKGVIKLRNDWGSSEEMVITQLTADKLVFKMKVEIDDDPELEIVSFMARKYSPPNDIDLYSYTFGNELTDENRNEIKYTWQAYDGFYKFDSYEIYRSAAGCSKANAQLVATIKDGAQTSFIDVNPPASQEICYYIKIFNEKGLLGESGLVEFFTKNLRPSQVNFVNAEVQNGEVKLDWEPFEGNYFSHYKIAVRNYDGGSGYAFQEYPVGIIEDREVTSFIDKTPPHLKEPVYAIYAYDIFGNVSSEQYSDKNKWKLSWSHPEVMDFDNIKFATPAPNASEIYFYGRSETGQSQLIKYNYRDHVVTATANKQPEAMTSIHMQVHNSETGNELFFAQGNALAVYDASNLSYKYELKLEGIPFFFDFAYLGNGIFSFTNSTDIYTFKRTNGSMELISQKSHFTTHFGNTAYHLLPLKNGEILVGHYQEPKSYKFSIDAQGKISDGQLVNIPITSRPQKTTLYSPNQNYVINLLENKLFSTLNFDVQETFETPYFPSGISRDGNLILGSNNDPQENISTESIHEKKARIYNLTTNKVTTVETKGYPHLIFENHLGQIISISSGFKREDLESTAPKPDIFVEILEF</sequence>
<protein>
    <submittedName>
        <fullName evidence="2">Lipocalin family protein</fullName>
    </submittedName>
</protein>
<accession>A0A9X3CXI4</accession>
<keyword evidence="3" id="KW-1185">Reference proteome</keyword>
<dbReference type="EMBL" id="JAPJDA010000016">
    <property type="protein sequence ID" value="MCX2838600.1"/>
    <property type="molecule type" value="Genomic_DNA"/>
</dbReference>
<dbReference type="InterPro" id="IPR011044">
    <property type="entry name" value="Quino_amine_DH_bsu"/>
</dbReference>
<organism evidence="2 3">
    <name type="scientific">Salinimicrobium profundisediminis</name>
    <dbReference type="NCBI Taxonomy" id="2994553"/>
    <lineage>
        <taxon>Bacteria</taxon>
        <taxon>Pseudomonadati</taxon>
        <taxon>Bacteroidota</taxon>
        <taxon>Flavobacteriia</taxon>
        <taxon>Flavobacteriales</taxon>
        <taxon>Flavobacteriaceae</taxon>
        <taxon>Salinimicrobium</taxon>
    </lineage>
</organism>
<dbReference type="Gene3D" id="2.60.40.10">
    <property type="entry name" value="Immunoglobulins"/>
    <property type="match status" value="1"/>
</dbReference>
<gene>
    <name evidence="2" type="ORF">OQ279_10585</name>
</gene>
<evidence type="ECO:0000259" key="1">
    <source>
        <dbReference type="Pfam" id="PF13648"/>
    </source>
</evidence>
<reference evidence="2" key="1">
    <citation type="submission" date="2022-11" db="EMBL/GenBank/DDBJ databases">
        <title>Salinimicrobium profundisediminis sp. nov., isolated from deep-sea sediment of the Mariana Trench.</title>
        <authorList>
            <person name="Fu H."/>
        </authorList>
    </citation>
    <scope>NUCLEOTIDE SEQUENCE</scope>
    <source>
        <strain evidence="2">MT39</strain>
    </source>
</reference>
<dbReference type="AlphaFoldDB" id="A0A9X3CXI4"/>
<comment type="caution">
    <text evidence="2">The sequence shown here is derived from an EMBL/GenBank/DDBJ whole genome shotgun (WGS) entry which is preliminary data.</text>
</comment>
<dbReference type="Pfam" id="PF13648">
    <property type="entry name" value="Lipocalin_4"/>
    <property type="match status" value="1"/>
</dbReference>
<dbReference type="InterPro" id="IPR024311">
    <property type="entry name" value="Lipocalin-like"/>
</dbReference>
<name>A0A9X3CXI4_9FLAO</name>
<evidence type="ECO:0000313" key="3">
    <source>
        <dbReference type="Proteomes" id="UP001148482"/>
    </source>
</evidence>
<dbReference type="Proteomes" id="UP001148482">
    <property type="component" value="Unassembled WGS sequence"/>
</dbReference>
<proteinExistence type="predicted"/>
<dbReference type="SUPFAM" id="SSF50969">
    <property type="entry name" value="YVTN repeat-like/Quinoprotein amine dehydrogenase"/>
    <property type="match status" value="1"/>
</dbReference>
<dbReference type="RefSeq" id="WP_266069867.1">
    <property type="nucleotide sequence ID" value="NZ_JAPJDA010000016.1"/>
</dbReference>
<feature type="domain" description="Lipocalin-like" evidence="1">
    <location>
        <begin position="56"/>
        <end position="145"/>
    </location>
</feature>
<evidence type="ECO:0000313" key="2">
    <source>
        <dbReference type="EMBL" id="MCX2838600.1"/>
    </source>
</evidence>